<gene>
    <name evidence="2" type="ORF">GTZ93_09510</name>
</gene>
<dbReference type="EMBL" id="JAAAPK010000002">
    <property type="protein sequence ID" value="NBC40068.1"/>
    <property type="molecule type" value="Genomic_DNA"/>
</dbReference>
<evidence type="ECO:0000313" key="2">
    <source>
        <dbReference type="EMBL" id="NBC40068.1"/>
    </source>
</evidence>
<comment type="caution">
    <text evidence="2">The sequence shown here is derived from an EMBL/GenBank/DDBJ whole genome shotgun (WGS) entry which is preliminary data.</text>
</comment>
<keyword evidence="3" id="KW-1185">Reference proteome</keyword>
<proteinExistence type="predicted"/>
<accession>A0A7X4Y6Z7</accession>
<name>A0A7X4Y6Z7_9BACT</name>
<organism evidence="2 3">
    <name type="scientific">Corallococcus exiguus</name>
    <dbReference type="NCBI Taxonomy" id="83462"/>
    <lineage>
        <taxon>Bacteria</taxon>
        <taxon>Pseudomonadati</taxon>
        <taxon>Myxococcota</taxon>
        <taxon>Myxococcia</taxon>
        <taxon>Myxococcales</taxon>
        <taxon>Cystobacterineae</taxon>
        <taxon>Myxococcaceae</taxon>
        <taxon>Corallococcus</taxon>
    </lineage>
</organism>
<evidence type="ECO:0000256" key="1">
    <source>
        <dbReference type="SAM" id="MobiDB-lite"/>
    </source>
</evidence>
<feature type="region of interest" description="Disordered" evidence="1">
    <location>
        <begin position="23"/>
        <end position="45"/>
    </location>
</feature>
<feature type="compositionally biased region" description="Polar residues" evidence="1">
    <location>
        <begin position="28"/>
        <end position="37"/>
    </location>
</feature>
<dbReference type="RefSeq" id="WP_139919916.1">
    <property type="nucleotide sequence ID" value="NZ_CBCSLE010000180.1"/>
</dbReference>
<evidence type="ECO:0000313" key="3">
    <source>
        <dbReference type="Proteomes" id="UP000537825"/>
    </source>
</evidence>
<protein>
    <recommendedName>
        <fullName evidence="4">Lipoprotein</fullName>
    </recommendedName>
</protein>
<dbReference type="PROSITE" id="PS51257">
    <property type="entry name" value="PROKAR_LIPOPROTEIN"/>
    <property type="match status" value="1"/>
</dbReference>
<sequence length="92" mass="9784">MMNRTKWLVALGSLLFAAGCGPMESEPSLDTASSSEVQTEEAPGMGDTHAAAVTCAQKCQNQRNSCIDGCSPTSTTCMQGCRNRYEICILNC</sequence>
<evidence type="ECO:0008006" key="4">
    <source>
        <dbReference type="Google" id="ProtNLM"/>
    </source>
</evidence>
<reference evidence="2 3" key="1">
    <citation type="submission" date="2020-01" db="EMBL/GenBank/DDBJ databases">
        <title>The draft genome sequence of Corallococcus exiguus DSM 14696.</title>
        <authorList>
            <person name="Zhang X."/>
            <person name="Zhu H."/>
        </authorList>
    </citation>
    <scope>NUCLEOTIDE SEQUENCE [LARGE SCALE GENOMIC DNA]</scope>
    <source>
        <strain evidence="2 3">DSM 14696</strain>
    </source>
</reference>
<dbReference type="AlphaFoldDB" id="A0A7X4Y6Z7"/>
<dbReference type="Proteomes" id="UP000537825">
    <property type="component" value="Unassembled WGS sequence"/>
</dbReference>